<dbReference type="InterPro" id="IPR018076">
    <property type="entry name" value="T2SS_GspF_dom"/>
</dbReference>
<evidence type="ECO:0000256" key="5">
    <source>
        <dbReference type="ARBA" id="ARBA00023136"/>
    </source>
</evidence>
<accession>A0A3N5ADU6</accession>
<dbReference type="EMBL" id="RKRE01000003">
    <property type="protein sequence ID" value="RPF42733.1"/>
    <property type="molecule type" value="Genomic_DNA"/>
</dbReference>
<evidence type="ECO:0000313" key="9">
    <source>
        <dbReference type="Proteomes" id="UP000282654"/>
    </source>
</evidence>
<protein>
    <submittedName>
        <fullName evidence="8">Tight adherence protein B</fullName>
    </submittedName>
</protein>
<name>A0A3N5ADU6_9THEO</name>
<keyword evidence="9" id="KW-1185">Reference proteome</keyword>
<comment type="subcellular location">
    <subcellularLocation>
        <location evidence="1">Cell membrane</location>
        <topology evidence="1">Multi-pass membrane protein</topology>
    </subcellularLocation>
</comment>
<proteinExistence type="predicted"/>
<feature type="transmembrane region" description="Helical" evidence="6">
    <location>
        <begin position="258"/>
        <end position="278"/>
    </location>
</feature>
<keyword evidence="3 6" id="KW-0812">Transmembrane</keyword>
<dbReference type="OrthoDB" id="9803381at2"/>
<keyword evidence="5 6" id="KW-0472">Membrane</keyword>
<dbReference type="RefSeq" id="WP_123931285.1">
    <property type="nucleotide sequence ID" value="NZ_RKRE01000003.1"/>
</dbReference>
<reference evidence="8 9" key="1">
    <citation type="submission" date="2018-11" db="EMBL/GenBank/DDBJ databases">
        <title>Genomic Encyclopedia of Type Strains, Phase IV (KMG-IV): sequencing the most valuable type-strain genomes for metagenomic binning, comparative biology and taxonomic classification.</title>
        <authorList>
            <person name="Goeker M."/>
        </authorList>
    </citation>
    <scope>NUCLEOTIDE SEQUENCE [LARGE SCALE GENOMIC DNA]</scope>
    <source>
        <strain evidence="8 9">DSM 102936</strain>
    </source>
</reference>
<evidence type="ECO:0000256" key="4">
    <source>
        <dbReference type="ARBA" id="ARBA00022989"/>
    </source>
</evidence>
<feature type="transmembrane region" description="Helical" evidence="6">
    <location>
        <begin position="290"/>
        <end position="309"/>
    </location>
</feature>
<evidence type="ECO:0000256" key="1">
    <source>
        <dbReference type="ARBA" id="ARBA00004651"/>
    </source>
</evidence>
<dbReference type="GO" id="GO:0005886">
    <property type="term" value="C:plasma membrane"/>
    <property type="evidence" value="ECO:0007669"/>
    <property type="project" value="UniProtKB-SubCell"/>
</dbReference>
<dbReference type="PANTHER" id="PTHR35007">
    <property type="entry name" value="INTEGRAL MEMBRANE PROTEIN-RELATED"/>
    <property type="match status" value="1"/>
</dbReference>
<dbReference type="Pfam" id="PF00482">
    <property type="entry name" value="T2SSF"/>
    <property type="match status" value="1"/>
</dbReference>
<comment type="caution">
    <text evidence="8">The sequence shown here is derived from an EMBL/GenBank/DDBJ whole genome shotgun (WGS) entry which is preliminary data.</text>
</comment>
<dbReference type="InterPro" id="IPR042094">
    <property type="entry name" value="T2SS_GspF_sf"/>
</dbReference>
<evidence type="ECO:0000256" key="3">
    <source>
        <dbReference type="ARBA" id="ARBA00022692"/>
    </source>
</evidence>
<evidence type="ECO:0000259" key="7">
    <source>
        <dbReference type="Pfam" id="PF00482"/>
    </source>
</evidence>
<feature type="transmembrane region" description="Helical" evidence="6">
    <location>
        <begin position="113"/>
        <end position="131"/>
    </location>
</feature>
<feature type="domain" description="Type II secretion system protein GspF" evidence="7">
    <location>
        <begin position="152"/>
        <end position="274"/>
    </location>
</feature>
<dbReference type="PANTHER" id="PTHR35007:SF1">
    <property type="entry name" value="PILUS ASSEMBLY PROTEIN"/>
    <property type="match status" value="1"/>
</dbReference>
<dbReference type="AlphaFoldDB" id="A0A3N5ADU6"/>
<feature type="transmembrane region" description="Helical" evidence="6">
    <location>
        <begin position="84"/>
        <end position="107"/>
    </location>
</feature>
<organism evidence="8 9">
    <name type="scientific">Thermodesulfitimonas autotrophica</name>
    <dbReference type="NCBI Taxonomy" id="1894989"/>
    <lineage>
        <taxon>Bacteria</taxon>
        <taxon>Bacillati</taxon>
        <taxon>Bacillota</taxon>
        <taxon>Clostridia</taxon>
        <taxon>Thermoanaerobacterales</taxon>
        <taxon>Thermoanaerobacteraceae</taxon>
        <taxon>Thermodesulfitimonas</taxon>
    </lineage>
</organism>
<keyword evidence="4 6" id="KW-1133">Transmembrane helix</keyword>
<evidence type="ECO:0000256" key="2">
    <source>
        <dbReference type="ARBA" id="ARBA00022475"/>
    </source>
</evidence>
<keyword evidence="2" id="KW-1003">Cell membrane</keyword>
<dbReference type="Proteomes" id="UP000282654">
    <property type="component" value="Unassembled WGS sequence"/>
</dbReference>
<gene>
    <name evidence="8" type="ORF">EDD75_1843</name>
</gene>
<evidence type="ECO:0000256" key="6">
    <source>
        <dbReference type="SAM" id="Phobius"/>
    </source>
</evidence>
<dbReference type="Gene3D" id="1.20.81.30">
    <property type="entry name" value="Type II secretion system (T2SS), domain F"/>
    <property type="match status" value="1"/>
</dbReference>
<sequence length="317" mass="34057">MVILFVFLACLFAGLALWETFEAKRRLLAARLEGLTAAGAGKLPVAEGAKGRQGLQWLRSSITSFRPALGLMKRLDAELSRADILLRAEEFLLAVCGVAFLFGVASYAMTQRLAAGVVGAAIGAALPYILLRRAQVRRLHAFNAQIADALVVMANTLRAGFGFLQAMEVVRREMPPPISKEFGQALAEMNLGIATEEALMNLSRRIKSDDLDLVVTAVVIQRTVGGNLASVLDTIAETIRERVRIKGEIRALTAQGRISGLVIGLLPVGLALLLFFISPGYISFLWSTPTGMMLAGIAVGTEILGALMIKKIVNIKV</sequence>
<evidence type="ECO:0000313" key="8">
    <source>
        <dbReference type="EMBL" id="RPF42733.1"/>
    </source>
</evidence>